<accession>A0A225SUC9</accession>
<feature type="domain" description="OmpA-like" evidence="7">
    <location>
        <begin position="99"/>
        <end position="216"/>
    </location>
</feature>
<dbReference type="CDD" id="cd07185">
    <property type="entry name" value="OmpA_C-like"/>
    <property type="match status" value="1"/>
</dbReference>
<gene>
    <name evidence="8" type="ORF">CEJ45_10995</name>
</gene>
<evidence type="ECO:0000256" key="1">
    <source>
        <dbReference type="ARBA" id="ARBA00004442"/>
    </source>
</evidence>
<dbReference type="Pfam" id="PF00691">
    <property type="entry name" value="OmpA"/>
    <property type="match status" value="1"/>
</dbReference>
<dbReference type="InterPro" id="IPR006665">
    <property type="entry name" value="OmpA-like"/>
</dbReference>
<dbReference type="AlphaFoldDB" id="A0A225SUC9"/>
<comment type="caution">
    <text evidence="8">The sequence shown here is derived from an EMBL/GenBank/DDBJ whole genome shotgun (WGS) entry which is preliminary data.</text>
</comment>
<dbReference type="Gene3D" id="3.30.1330.60">
    <property type="entry name" value="OmpA-like domain"/>
    <property type="match status" value="1"/>
</dbReference>
<evidence type="ECO:0000256" key="3">
    <source>
        <dbReference type="ARBA" id="ARBA00023237"/>
    </source>
</evidence>
<dbReference type="SUPFAM" id="SSF103088">
    <property type="entry name" value="OmpA-like"/>
    <property type="match status" value="1"/>
</dbReference>
<feature type="compositionally biased region" description="Pro residues" evidence="5">
    <location>
        <begin position="233"/>
        <end position="243"/>
    </location>
</feature>
<keyword evidence="6" id="KW-0732">Signal</keyword>
<name>A0A225SUC9_9BURK</name>
<feature type="signal peptide" evidence="6">
    <location>
        <begin position="1"/>
        <end position="19"/>
    </location>
</feature>
<organism evidence="8 9">
    <name type="scientific">Herbaspirillum aquaticum</name>
    <dbReference type="NCBI Taxonomy" id="568783"/>
    <lineage>
        <taxon>Bacteria</taxon>
        <taxon>Pseudomonadati</taxon>
        <taxon>Pseudomonadota</taxon>
        <taxon>Betaproteobacteria</taxon>
        <taxon>Burkholderiales</taxon>
        <taxon>Oxalobacteraceae</taxon>
        <taxon>Herbaspirillum</taxon>
    </lineage>
</organism>
<feature type="chain" id="PRO_5012375324" description="OmpA-like domain-containing protein" evidence="6">
    <location>
        <begin position="20"/>
        <end position="243"/>
    </location>
</feature>
<evidence type="ECO:0000259" key="7">
    <source>
        <dbReference type="PROSITE" id="PS51123"/>
    </source>
</evidence>
<feature type="compositionally biased region" description="Low complexity" evidence="5">
    <location>
        <begin position="215"/>
        <end position="232"/>
    </location>
</feature>
<dbReference type="PANTHER" id="PTHR30329:SF21">
    <property type="entry name" value="LIPOPROTEIN YIAD-RELATED"/>
    <property type="match status" value="1"/>
</dbReference>
<dbReference type="PANTHER" id="PTHR30329">
    <property type="entry name" value="STATOR ELEMENT OF FLAGELLAR MOTOR COMPLEX"/>
    <property type="match status" value="1"/>
</dbReference>
<protein>
    <recommendedName>
        <fullName evidence="7">OmpA-like domain-containing protein</fullName>
    </recommendedName>
</protein>
<dbReference type="PROSITE" id="PS51123">
    <property type="entry name" value="OMPA_2"/>
    <property type="match status" value="1"/>
</dbReference>
<reference evidence="8 9" key="1">
    <citation type="journal article" date="2010" name="Int. J. Syst. Evol. Microbiol.">
        <title>Reclassification of Herbaspirillum putei as a later heterotypic synonym of Herbaspirillum huttiense, with the description of H. huttiense subsp. huttiense subsp. nov. and H. huttiense subsp. putei subsp. nov., comb. nov., and description of Herbaspirillum aquaticum sp. nov.</title>
        <authorList>
            <person name="Dobritsa A.P."/>
            <person name="Reddy M.C."/>
            <person name="Samadpour M."/>
        </authorList>
    </citation>
    <scope>NUCLEOTIDE SEQUENCE [LARGE SCALE GENOMIC DNA]</scope>
    <source>
        <strain evidence="8 9">IEH 4430</strain>
    </source>
</reference>
<dbReference type="Proteomes" id="UP000214747">
    <property type="component" value="Unassembled WGS sequence"/>
</dbReference>
<feature type="region of interest" description="Disordered" evidence="5">
    <location>
        <begin position="213"/>
        <end position="243"/>
    </location>
</feature>
<dbReference type="EMBL" id="NJGV01000008">
    <property type="protein sequence ID" value="OWY34811.1"/>
    <property type="molecule type" value="Genomic_DNA"/>
</dbReference>
<dbReference type="InterPro" id="IPR006664">
    <property type="entry name" value="OMP_bac"/>
</dbReference>
<dbReference type="PRINTS" id="PR01021">
    <property type="entry name" value="OMPADOMAIN"/>
</dbReference>
<proteinExistence type="predicted"/>
<sequence>MKKISIAAIAGVLALSGCADMSPTQRGTATGAGIGAGLGGIIGAATGGGGGGRALGGAAIGGAIGAVAGNIWSNRMENQKRAMEQATQGTGVQVTQTADNRLKLEIPSDISFDTGRADIKPEMRPVLDRFAATLVENPATTVTIVGHTDNTGSDAINDPLSQQRAARTRDYLTTRGVAANRFNISGRGSHEPLVPNTSDANRAKNRRVEIFVAEQQAAAPAQQPAPAGYAPGYYPPPPPPQRY</sequence>
<evidence type="ECO:0000256" key="6">
    <source>
        <dbReference type="SAM" id="SignalP"/>
    </source>
</evidence>
<evidence type="ECO:0000313" key="9">
    <source>
        <dbReference type="Proteomes" id="UP000214747"/>
    </source>
</evidence>
<keyword evidence="2 4" id="KW-0472">Membrane</keyword>
<comment type="subcellular location">
    <subcellularLocation>
        <location evidence="1">Cell outer membrane</location>
    </subcellularLocation>
</comment>
<dbReference type="RefSeq" id="WP_088755155.1">
    <property type="nucleotide sequence ID" value="NZ_JARJFG010000012.1"/>
</dbReference>
<keyword evidence="3" id="KW-0998">Cell outer membrane</keyword>
<evidence type="ECO:0000256" key="5">
    <source>
        <dbReference type="SAM" id="MobiDB-lite"/>
    </source>
</evidence>
<dbReference type="InterPro" id="IPR039567">
    <property type="entry name" value="Gly-zipper"/>
</dbReference>
<dbReference type="Pfam" id="PF13488">
    <property type="entry name" value="Gly-zipper_Omp"/>
    <property type="match status" value="1"/>
</dbReference>
<evidence type="ECO:0000256" key="2">
    <source>
        <dbReference type="ARBA" id="ARBA00023136"/>
    </source>
</evidence>
<evidence type="ECO:0000313" key="8">
    <source>
        <dbReference type="EMBL" id="OWY34811.1"/>
    </source>
</evidence>
<evidence type="ECO:0000256" key="4">
    <source>
        <dbReference type="PROSITE-ProRule" id="PRU00473"/>
    </source>
</evidence>
<keyword evidence="9" id="KW-1185">Reference proteome</keyword>
<dbReference type="InterPro" id="IPR036737">
    <property type="entry name" value="OmpA-like_sf"/>
</dbReference>
<dbReference type="InterPro" id="IPR050330">
    <property type="entry name" value="Bact_OuterMem_StrucFunc"/>
</dbReference>
<dbReference type="GO" id="GO:0009279">
    <property type="term" value="C:cell outer membrane"/>
    <property type="evidence" value="ECO:0007669"/>
    <property type="project" value="UniProtKB-SubCell"/>
</dbReference>
<dbReference type="PROSITE" id="PS51257">
    <property type="entry name" value="PROKAR_LIPOPROTEIN"/>
    <property type="match status" value="1"/>
</dbReference>